<gene>
    <name evidence="9" type="ORF">SAPIO_CDS9500</name>
</gene>
<dbReference type="HOGENOM" id="CLU_001570_2_1_1"/>
<dbReference type="PROSITE" id="PS00086">
    <property type="entry name" value="CYTOCHROME_P450"/>
    <property type="match status" value="1"/>
</dbReference>
<evidence type="ECO:0000313" key="10">
    <source>
        <dbReference type="Proteomes" id="UP000028545"/>
    </source>
</evidence>
<evidence type="ECO:0000256" key="2">
    <source>
        <dbReference type="ARBA" id="ARBA00022723"/>
    </source>
</evidence>
<evidence type="ECO:0000256" key="6">
    <source>
        <dbReference type="PIRSR" id="PIRSR602401-1"/>
    </source>
</evidence>
<comment type="cofactor">
    <cofactor evidence="6">
        <name>heme</name>
        <dbReference type="ChEBI" id="CHEBI:30413"/>
    </cofactor>
</comment>
<dbReference type="GO" id="GO:0005506">
    <property type="term" value="F:iron ion binding"/>
    <property type="evidence" value="ECO:0007669"/>
    <property type="project" value="InterPro"/>
</dbReference>
<proteinExistence type="inferred from homology"/>
<dbReference type="InterPro" id="IPR036396">
    <property type="entry name" value="Cyt_P450_sf"/>
</dbReference>
<feature type="transmembrane region" description="Helical" evidence="8">
    <location>
        <begin position="12"/>
        <end position="29"/>
    </location>
</feature>
<dbReference type="OrthoDB" id="1103324at2759"/>
<evidence type="ECO:0000256" key="5">
    <source>
        <dbReference type="ARBA" id="ARBA00023033"/>
    </source>
</evidence>
<dbReference type="RefSeq" id="XP_016639388.1">
    <property type="nucleotide sequence ID" value="XM_016790878.1"/>
</dbReference>
<name>A0A084FWX7_PSEDA</name>
<comment type="caution">
    <text evidence="9">The sequence shown here is derived from an EMBL/GenBank/DDBJ whole genome shotgun (WGS) entry which is preliminary data.</text>
</comment>
<dbReference type="Gene3D" id="1.10.630.10">
    <property type="entry name" value="Cytochrome P450"/>
    <property type="match status" value="1"/>
</dbReference>
<dbReference type="SUPFAM" id="SSF48264">
    <property type="entry name" value="Cytochrome P450"/>
    <property type="match status" value="1"/>
</dbReference>
<dbReference type="PANTHER" id="PTHR46300:SF2">
    <property type="entry name" value="CYTOCHROME P450 MONOOXYGENASE ALNH-RELATED"/>
    <property type="match status" value="1"/>
</dbReference>
<dbReference type="OMA" id="LCGTELF"/>
<dbReference type="PANTHER" id="PTHR46300">
    <property type="entry name" value="P450, PUTATIVE (EUROFUNG)-RELATED-RELATED"/>
    <property type="match status" value="1"/>
</dbReference>
<keyword evidence="5 7" id="KW-0503">Monooxygenase</keyword>
<comment type="similarity">
    <text evidence="1 7">Belongs to the cytochrome P450 family.</text>
</comment>
<evidence type="ECO:0008006" key="11">
    <source>
        <dbReference type="Google" id="ProtNLM"/>
    </source>
</evidence>
<dbReference type="PRINTS" id="PR00385">
    <property type="entry name" value="P450"/>
</dbReference>
<reference evidence="9 10" key="1">
    <citation type="journal article" date="2014" name="Genome Announc.">
        <title>Draft genome sequence of the pathogenic fungus Scedosporium apiospermum.</title>
        <authorList>
            <person name="Vandeputte P."/>
            <person name="Ghamrawi S."/>
            <person name="Rechenmann M."/>
            <person name="Iltis A."/>
            <person name="Giraud S."/>
            <person name="Fleury M."/>
            <person name="Thornton C."/>
            <person name="Delhaes L."/>
            <person name="Meyer W."/>
            <person name="Papon N."/>
            <person name="Bouchara J.P."/>
        </authorList>
    </citation>
    <scope>NUCLEOTIDE SEQUENCE [LARGE SCALE GENOMIC DNA]</scope>
    <source>
        <strain evidence="9 10">IHEM 14462</strain>
    </source>
</reference>
<dbReference type="VEuPathDB" id="FungiDB:SAPIO_CDS9500"/>
<dbReference type="KEGG" id="sapo:SAPIO_CDS9500"/>
<keyword evidence="8" id="KW-0812">Transmembrane</keyword>
<evidence type="ECO:0000256" key="8">
    <source>
        <dbReference type="SAM" id="Phobius"/>
    </source>
</evidence>
<keyword evidence="2 6" id="KW-0479">Metal-binding</keyword>
<dbReference type="Proteomes" id="UP000028545">
    <property type="component" value="Unassembled WGS sequence"/>
</dbReference>
<dbReference type="EMBL" id="JOWA01000143">
    <property type="protein sequence ID" value="KEZ39589.1"/>
    <property type="molecule type" value="Genomic_DNA"/>
</dbReference>
<evidence type="ECO:0000313" key="9">
    <source>
        <dbReference type="EMBL" id="KEZ39589.1"/>
    </source>
</evidence>
<dbReference type="InterPro" id="IPR001128">
    <property type="entry name" value="Cyt_P450"/>
</dbReference>
<dbReference type="AlphaFoldDB" id="A0A084FWX7"/>
<dbReference type="PRINTS" id="PR00463">
    <property type="entry name" value="EP450I"/>
</dbReference>
<evidence type="ECO:0000256" key="4">
    <source>
        <dbReference type="ARBA" id="ARBA00023004"/>
    </source>
</evidence>
<dbReference type="GO" id="GO:0016705">
    <property type="term" value="F:oxidoreductase activity, acting on paired donors, with incorporation or reduction of molecular oxygen"/>
    <property type="evidence" value="ECO:0007669"/>
    <property type="project" value="InterPro"/>
</dbReference>
<accession>A0A084FWX7</accession>
<keyword evidence="6 7" id="KW-0349">Heme</keyword>
<dbReference type="GO" id="GO:0004497">
    <property type="term" value="F:monooxygenase activity"/>
    <property type="evidence" value="ECO:0007669"/>
    <property type="project" value="UniProtKB-KW"/>
</dbReference>
<keyword evidence="8" id="KW-1133">Transmembrane helix</keyword>
<feature type="binding site" description="axial binding residue" evidence="6">
    <location>
        <position position="400"/>
    </location>
    <ligand>
        <name>heme</name>
        <dbReference type="ChEBI" id="CHEBI:30413"/>
    </ligand>
    <ligandPart>
        <name>Fe</name>
        <dbReference type="ChEBI" id="CHEBI:18248"/>
    </ligandPart>
</feature>
<evidence type="ECO:0000256" key="3">
    <source>
        <dbReference type="ARBA" id="ARBA00023002"/>
    </source>
</evidence>
<keyword evidence="10" id="KW-1185">Reference proteome</keyword>
<keyword evidence="3 7" id="KW-0560">Oxidoreductase</keyword>
<dbReference type="InterPro" id="IPR017972">
    <property type="entry name" value="Cyt_P450_CS"/>
</dbReference>
<organism evidence="9 10">
    <name type="scientific">Pseudallescheria apiosperma</name>
    <name type="common">Scedosporium apiospermum</name>
    <dbReference type="NCBI Taxonomy" id="563466"/>
    <lineage>
        <taxon>Eukaryota</taxon>
        <taxon>Fungi</taxon>
        <taxon>Dikarya</taxon>
        <taxon>Ascomycota</taxon>
        <taxon>Pezizomycotina</taxon>
        <taxon>Sordariomycetes</taxon>
        <taxon>Hypocreomycetidae</taxon>
        <taxon>Microascales</taxon>
        <taxon>Microascaceae</taxon>
        <taxon>Scedosporium</taxon>
    </lineage>
</organism>
<keyword evidence="8" id="KW-0472">Membrane</keyword>
<dbReference type="InterPro" id="IPR002401">
    <property type="entry name" value="Cyt_P450_E_grp-I"/>
</dbReference>
<evidence type="ECO:0000256" key="7">
    <source>
        <dbReference type="RuleBase" id="RU000461"/>
    </source>
</evidence>
<dbReference type="GeneID" id="27728572"/>
<dbReference type="GO" id="GO:0020037">
    <property type="term" value="F:heme binding"/>
    <property type="evidence" value="ECO:0007669"/>
    <property type="project" value="InterPro"/>
</dbReference>
<sequence>MGFLENIDARLVLAAVAAVISGWVSWVVIEDVRLRRKYRFPPLVPGLPIVGNTFQIPMVDQGPYLQKLGEKYGEIRKRMVLMPYGDQWRQQRKLMHQVLNLSQQSIFKPFQDLESKALMYELLVQPEKWYLSFGRFSSSVILSVVFGRRTNHGDPTFLNIFKTQEDFVPYTMPGASIVDSFPFLANIPIWKKLQPWRWKGDEIYDRTLSVFRGLLDELERRQKAGTQKPCFMTELLDSESKDKNFTRDEIAFIAVTLLEAGSDTTRNSLLETVAGTAMYPDWIERARAELDEVCGKNAERLPTFDDIDRLPMIRASVKETVRWRPTNTQTGVPHALTKDDEFEGYKLPAGTVVTWNHWAISHSSGEYDQPERFYPDRFLDDDLDKVGKGHLGFGAGRRVCVGLNVAAGNLFIAIARMVYCFDIEQDPSHPVTVDKPFPLTAVVEPYKVIFKPRSEAHRRLIMRECHEAADIDIKA</sequence>
<dbReference type="CDD" id="cd11065">
    <property type="entry name" value="CYP64-like"/>
    <property type="match status" value="1"/>
</dbReference>
<dbReference type="InterPro" id="IPR050364">
    <property type="entry name" value="Cytochrome_P450_fung"/>
</dbReference>
<dbReference type="Pfam" id="PF00067">
    <property type="entry name" value="p450"/>
    <property type="match status" value="1"/>
</dbReference>
<protein>
    <recommendedName>
        <fullName evidence="11">Cytochrome P450</fullName>
    </recommendedName>
</protein>
<keyword evidence="4 6" id="KW-0408">Iron</keyword>
<evidence type="ECO:0000256" key="1">
    <source>
        <dbReference type="ARBA" id="ARBA00010617"/>
    </source>
</evidence>